<proteinExistence type="predicted"/>
<dbReference type="Proteomes" id="UP000694403">
    <property type="component" value="Unplaced"/>
</dbReference>
<dbReference type="Ensembl" id="ENSCSRT00000012527.1">
    <property type="protein sequence ID" value="ENSCSRP00000012055.1"/>
    <property type="gene ID" value="ENSCSRG00000009048.1"/>
</dbReference>
<accession>A0A8C3SD22</accession>
<reference evidence="2" key="2">
    <citation type="submission" date="2025-09" db="UniProtKB">
        <authorList>
            <consortium name="Ensembl"/>
        </authorList>
    </citation>
    <scope>IDENTIFICATION</scope>
</reference>
<feature type="region of interest" description="Disordered" evidence="1">
    <location>
        <begin position="51"/>
        <end position="91"/>
    </location>
</feature>
<evidence type="ECO:0000313" key="3">
    <source>
        <dbReference type="Proteomes" id="UP000694403"/>
    </source>
</evidence>
<keyword evidence="3" id="KW-1185">Reference proteome</keyword>
<evidence type="ECO:0000256" key="1">
    <source>
        <dbReference type="SAM" id="MobiDB-lite"/>
    </source>
</evidence>
<evidence type="ECO:0000313" key="2">
    <source>
        <dbReference type="Ensembl" id="ENSCSRP00000012055.1"/>
    </source>
</evidence>
<organism evidence="2 3">
    <name type="scientific">Chelydra serpentina</name>
    <name type="common">Snapping turtle</name>
    <name type="synonym">Testudo serpentina</name>
    <dbReference type="NCBI Taxonomy" id="8475"/>
    <lineage>
        <taxon>Eukaryota</taxon>
        <taxon>Metazoa</taxon>
        <taxon>Chordata</taxon>
        <taxon>Craniata</taxon>
        <taxon>Vertebrata</taxon>
        <taxon>Euteleostomi</taxon>
        <taxon>Archelosauria</taxon>
        <taxon>Testudinata</taxon>
        <taxon>Testudines</taxon>
        <taxon>Cryptodira</taxon>
        <taxon>Durocryptodira</taxon>
        <taxon>Americhelydia</taxon>
        <taxon>Chelydroidea</taxon>
        <taxon>Chelydridae</taxon>
        <taxon>Chelydra</taxon>
    </lineage>
</organism>
<feature type="compositionally biased region" description="Gly residues" evidence="1">
    <location>
        <begin position="66"/>
        <end position="87"/>
    </location>
</feature>
<evidence type="ECO:0008006" key="4">
    <source>
        <dbReference type="Google" id="ProtNLM"/>
    </source>
</evidence>
<protein>
    <recommendedName>
        <fullName evidence="4">Lon N-terminal domain-containing protein</fullName>
    </recommendedName>
</protein>
<sequence>MAAARYLRLWRCWRPGGFALLGPARRRVYAACSSASPGAWWAPRGPAPSPLAGLSTAPRRHLRGPGSLGGGDGLESGGAEDGGGGADPAGAPPAMTALTPLLIPERFPNVPLIAVTRNPVFPRFIKILEVTWPEPSQLLCTLPALGRQSAWPGSLCPCN</sequence>
<reference evidence="2" key="1">
    <citation type="submission" date="2025-08" db="UniProtKB">
        <authorList>
            <consortium name="Ensembl"/>
        </authorList>
    </citation>
    <scope>IDENTIFICATION</scope>
</reference>
<name>A0A8C3SD22_CHESE</name>
<dbReference type="AlphaFoldDB" id="A0A8C3SD22"/>